<evidence type="ECO:0000313" key="2">
    <source>
        <dbReference type="EMBL" id="KAJ1966950.1"/>
    </source>
</evidence>
<keyword evidence="3" id="KW-1185">Reference proteome</keyword>
<evidence type="ECO:0000313" key="3">
    <source>
        <dbReference type="Proteomes" id="UP001150925"/>
    </source>
</evidence>
<comment type="caution">
    <text evidence="2">The sequence shown here is derived from an EMBL/GenBank/DDBJ whole genome shotgun (WGS) entry which is preliminary data.</text>
</comment>
<feature type="chain" id="PRO_5040972163" evidence="1">
    <location>
        <begin position="24"/>
        <end position="414"/>
    </location>
</feature>
<evidence type="ECO:0000256" key="1">
    <source>
        <dbReference type="SAM" id="SignalP"/>
    </source>
</evidence>
<proteinExistence type="predicted"/>
<accession>A0A9W8E305</accession>
<gene>
    <name evidence="2" type="ORF">IWQ62_002146</name>
</gene>
<feature type="signal peptide" evidence="1">
    <location>
        <begin position="1"/>
        <end position="23"/>
    </location>
</feature>
<sequence>MQLFVLSLGILTLSPILTYAVEAASLGKSQHQADGLSGSPKPSFCNELSSWPDEYLDSPRGLVAEFACLDDDAKDRDQVLEEFPLLSHEEYLSLFSNELKQFVYLIHKNEQNYLQSSYIQRQQGIVELAEKRNPVVSPVPVNFGNRVVELAGEQDKLQTLLQDNTPSAPVASPQLPVDIYSRYQFPVTEFVRFPGNIPEQNLQMSWLNFTQATDQQLLEVSPLTLLVKYHHFNQAFTMMEDLSEKLKDQDDIAKEYLKSLSAIPEIYPWYFRTDNIPQSSRLIRYNIMWDNNFDMFLDDICYPLYHAVLSLREDIEDIRSPLSTIYFKSNTEYSLRNLYHNALKISGDEETSRRIMLPENAYGKYNVRLDSSTVFSNVPLARDYPFSISDVVLKGKGGDFEMAVFGDTTIPPTE</sequence>
<dbReference type="EMBL" id="JANBPY010000420">
    <property type="protein sequence ID" value="KAJ1966950.1"/>
    <property type="molecule type" value="Genomic_DNA"/>
</dbReference>
<protein>
    <submittedName>
        <fullName evidence="2">Uncharacterized protein</fullName>
    </submittedName>
</protein>
<keyword evidence="1" id="KW-0732">Signal</keyword>
<name>A0A9W8E305_9FUNG</name>
<dbReference type="Proteomes" id="UP001150925">
    <property type="component" value="Unassembled WGS sequence"/>
</dbReference>
<dbReference type="AlphaFoldDB" id="A0A9W8E305"/>
<organism evidence="2 3">
    <name type="scientific">Dispira parvispora</name>
    <dbReference type="NCBI Taxonomy" id="1520584"/>
    <lineage>
        <taxon>Eukaryota</taxon>
        <taxon>Fungi</taxon>
        <taxon>Fungi incertae sedis</taxon>
        <taxon>Zoopagomycota</taxon>
        <taxon>Kickxellomycotina</taxon>
        <taxon>Dimargaritomycetes</taxon>
        <taxon>Dimargaritales</taxon>
        <taxon>Dimargaritaceae</taxon>
        <taxon>Dispira</taxon>
    </lineage>
</organism>
<reference evidence="2" key="1">
    <citation type="submission" date="2022-07" db="EMBL/GenBank/DDBJ databases">
        <title>Phylogenomic reconstructions and comparative analyses of Kickxellomycotina fungi.</title>
        <authorList>
            <person name="Reynolds N.K."/>
            <person name="Stajich J.E."/>
            <person name="Barry K."/>
            <person name="Grigoriev I.V."/>
            <person name="Crous P."/>
            <person name="Smith M.E."/>
        </authorList>
    </citation>
    <scope>NUCLEOTIDE SEQUENCE</scope>
    <source>
        <strain evidence="2">RSA 1196</strain>
    </source>
</reference>